<evidence type="ECO:0000313" key="1">
    <source>
        <dbReference type="EMBL" id="GGS56430.1"/>
    </source>
</evidence>
<evidence type="ECO:0000313" key="2">
    <source>
        <dbReference type="Proteomes" id="UP000653493"/>
    </source>
</evidence>
<accession>A0A918GRM5</accession>
<name>A0A918GRM5_STRGD</name>
<sequence length="167" mass="17544">MLPDVPQVSALVLAAQGRTGRRLAIAGVYGGDGLVAHRMPDFEVIDEDGELAVSWAQVCEVRVRVCGSSSPAGRFPYPGLATGWDGEGLNCGDERRPGGRRDVGLGVGPLLGVADDGRTGDLCAGAAFTSLWLDLTHFTWSLTALHHPLDETGRLVGVEGTRADHAK</sequence>
<dbReference type="EMBL" id="BMSL01000020">
    <property type="protein sequence ID" value="GGS56430.1"/>
    <property type="molecule type" value="Genomic_DNA"/>
</dbReference>
<organism evidence="1 2">
    <name type="scientific">Streptomyces griseoviridis</name>
    <dbReference type="NCBI Taxonomy" id="45398"/>
    <lineage>
        <taxon>Bacteria</taxon>
        <taxon>Bacillati</taxon>
        <taxon>Actinomycetota</taxon>
        <taxon>Actinomycetes</taxon>
        <taxon>Kitasatosporales</taxon>
        <taxon>Streptomycetaceae</taxon>
        <taxon>Streptomyces</taxon>
    </lineage>
</organism>
<dbReference type="Proteomes" id="UP000653493">
    <property type="component" value="Unassembled WGS sequence"/>
</dbReference>
<proteinExistence type="predicted"/>
<dbReference type="AlphaFoldDB" id="A0A918GRM5"/>
<protein>
    <submittedName>
        <fullName evidence="1">Uncharacterized protein</fullName>
    </submittedName>
</protein>
<gene>
    <name evidence="1" type="ORF">GCM10010238_52210</name>
</gene>
<reference evidence="1" key="1">
    <citation type="journal article" date="2014" name="Int. J. Syst. Evol. Microbiol.">
        <title>Complete genome sequence of Corynebacterium casei LMG S-19264T (=DSM 44701T), isolated from a smear-ripened cheese.</title>
        <authorList>
            <consortium name="US DOE Joint Genome Institute (JGI-PGF)"/>
            <person name="Walter F."/>
            <person name="Albersmeier A."/>
            <person name="Kalinowski J."/>
            <person name="Ruckert C."/>
        </authorList>
    </citation>
    <scope>NUCLEOTIDE SEQUENCE</scope>
    <source>
        <strain evidence="1">JCM 4234</strain>
    </source>
</reference>
<keyword evidence="2" id="KW-1185">Reference proteome</keyword>
<reference evidence="1" key="2">
    <citation type="submission" date="2020-09" db="EMBL/GenBank/DDBJ databases">
        <authorList>
            <person name="Sun Q."/>
            <person name="Ohkuma M."/>
        </authorList>
    </citation>
    <scope>NUCLEOTIDE SEQUENCE</scope>
    <source>
        <strain evidence="1">JCM 4234</strain>
    </source>
</reference>
<comment type="caution">
    <text evidence="1">The sequence shown here is derived from an EMBL/GenBank/DDBJ whole genome shotgun (WGS) entry which is preliminary data.</text>
</comment>